<keyword evidence="2" id="KW-0808">Transferase</keyword>
<protein>
    <submittedName>
        <fullName evidence="2">Serine/threonine-protein kinase smg-1</fullName>
    </submittedName>
</protein>
<feature type="region of interest" description="Disordered" evidence="1">
    <location>
        <begin position="1"/>
        <end position="59"/>
    </location>
</feature>
<evidence type="ECO:0000313" key="2">
    <source>
        <dbReference type="EMBL" id="KAK1875694.1"/>
    </source>
</evidence>
<comment type="caution">
    <text evidence="2">The sequence shown here is derived from an EMBL/GenBank/DDBJ whole genome shotgun (WGS) entry which is preliminary data.</text>
</comment>
<evidence type="ECO:0000313" key="3">
    <source>
        <dbReference type="Proteomes" id="UP001228049"/>
    </source>
</evidence>
<dbReference type="Proteomes" id="UP001228049">
    <property type="component" value="Unassembled WGS sequence"/>
</dbReference>
<organism evidence="2 3">
    <name type="scientific">Dissostichus eleginoides</name>
    <name type="common">Patagonian toothfish</name>
    <name type="synonym">Dissostichus amissus</name>
    <dbReference type="NCBI Taxonomy" id="100907"/>
    <lineage>
        <taxon>Eukaryota</taxon>
        <taxon>Metazoa</taxon>
        <taxon>Chordata</taxon>
        <taxon>Craniata</taxon>
        <taxon>Vertebrata</taxon>
        <taxon>Euteleostomi</taxon>
        <taxon>Actinopterygii</taxon>
        <taxon>Neopterygii</taxon>
        <taxon>Teleostei</taxon>
        <taxon>Neoteleostei</taxon>
        <taxon>Acanthomorphata</taxon>
        <taxon>Eupercaria</taxon>
        <taxon>Perciformes</taxon>
        <taxon>Notothenioidei</taxon>
        <taxon>Nototheniidae</taxon>
        <taxon>Dissostichus</taxon>
    </lineage>
</organism>
<keyword evidence="3" id="KW-1185">Reference proteome</keyword>
<keyword evidence="2" id="KW-0418">Kinase</keyword>
<sequence length="110" mass="12032">MISFCSGAEERRAAASEAEKQAPRGGLEKGEESVELRRKNKGINPSDRGPLGGKGSVSSRWVPVSSVFPVFPVFPVKRCTQKLRNKSSKKFQLRETREDTPPLAPPPLIG</sequence>
<dbReference type="AlphaFoldDB" id="A0AAD9B3Y2"/>
<dbReference type="EMBL" id="JASDAP010000093">
    <property type="protein sequence ID" value="KAK1875694.1"/>
    <property type="molecule type" value="Genomic_DNA"/>
</dbReference>
<gene>
    <name evidence="2" type="ORF">KUDE01_000025</name>
</gene>
<feature type="compositionally biased region" description="Basic and acidic residues" evidence="1">
    <location>
        <begin position="8"/>
        <end position="37"/>
    </location>
</feature>
<name>A0AAD9B3Y2_DISEL</name>
<feature type="region of interest" description="Disordered" evidence="1">
    <location>
        <begin position="85"/>
        <end position="110"/>
    </location>
</feature>
<proteinExistence type="predicted"/>
<accession>A0AAD9B3Y2</accession>
<evidence type="ECO:0000256" key="1">
    <source>
        <dbReference type="SAM" id="MobiDB-lite"/>
    </source>
</evidence>
<reference evidence="2" key="1">
    <citation type="submission" date="2023-04" db="EMBL/GenBank/DDBJ databases">
        <title>Chromosome-level genome of Chaenocephalus aceratus.</title>
        <authorList>
            <person name="Park H."/>
        </authorList>
    </citation>
    <scope>NUCLEOTIDE SEQUENCE</scope>
    <source>
        <strain evidence="2">DE</strain>
        <tissue evidence="2">Muscle</tissue>
    </source>
</reference>
<dbReference type="GO" id="GO:0016301">
    <property type="term" value="F:kinase activity"/>
    <property type="evidence" value="ECO:0007669"/>
    <property type="project" value="UniProtKB-KW"/>
</dbReference>